<dbReference type="RefSeq" id="WP_309937674.1">
    <property type="nucleotide sequence ID" value="NZ_AP025305.1"/>
</dbReference>
<sequence>MDTKDSQNHLKHNKFNSFQLNVVTVVDVEKLLRTKDASSSVYMMDNSLGSLNEGSSELVTPCKRGQVINWLIYSMNTDKGADGKWPPFAKINNIVFKNKRQDNVAQLKICSDCQIYGGPDEVRSSLTPVYYYWAGMLNFGLEAREYNYRLVLEVDGKEGTEFFNLDGPALKILSAEE</sequence>
<dbReference type="Proteomes" id="UP001185092">
    <property type="component" value="Unassembled WGS sequence"/>
</dbReference>
<reference evidence="1" key="1">
    <citation type="submission" date="2023-07" db="EMBL/GenBank/DDBJ databases">
        <title>Genomic Encyclopedia of Type Strains, Phase IV (KMG-IV): sequencing the most valuable type-strain genomes for metagenomic binning, comparative biology and taxonomic classification.</title>
        <authorList>
            <person name="Goeker M."/>
        </authorList>
    </citation>
    <scope>NUCLEOTIDE SEQUENCE</scope>
    <source>
        <strain evidence="1">DSM 26174</strain>
    </source>
</reference>
<evidence type="ECO:0008006" key="3">
    <source>
        <dbReference type="Google" id="ProtNLM"/>
    </source>
</evidence>
<proteinExistence type="predicted"/>
<gene>
    <name evidence="1" type="ORF">HNQ88_001179</name>
</gene>
<evidence type="ECO:0000313" key="2">
    <source>
        <dbReference type="Proteomes" id="UP001185092"/>
    </source>
</evidence>
<organism evidence="1 2">
    <name type="scientific">Aureibacter tunicatorum</name>
    <dbReference type="NCBI Taxonomy" id="866807"/>
    <lineage>
        <taxon>Bacteria</taxon>
        <taxon>Pseudomonadati</taxon>
        <taxon>Bacteroidota</taxon>
        <taxon>Cytophagia</taxon>
        <taxon>Cytophagales</taxon>
        <taxon>Persicobacteraceae</taxon>
        <taxon>Aureibacter</taxon>
    </lineage>
</organism>
<dbReference type="AlphaFoldDB" id="A0AAE3XKB3"/>
<comment type="caution">
    <text evidence="1">The sequence shown here is derived from an EMBL/GenBank/DDBJ whole genome shotgun (WGS) entry which is preliminary data.</text>
</comment>
<accession>A0AAE3XKB3</accession>
<keyword evidence="2" id="KW-1185">Reference proteome</keyword>
<evidence type="ECO:0000313" key="1">
    <source>
        <dbReference type="EMBL" id="MDR6238203.1"/>
    </source>
</evidence>
<protein>
    <recommendedName>
        <fullName evidence="3">Inclusion body protein</fullName>
    </recommendedName>
</protein>
<dbReference type="EMBL" id="JAVDQD010000001">
    <property type="protein sequence ID" value="MDR6238203.1"/>
    <property type="molecule type" value="Genomic_DNA"/>
</dbReference>
<name>A0AAE3XKB3_9BACT</name>